<evidence type="ECO:0000256" key="1">
    <source>
        <dbReference type="SAM" id="MobiDB-lite"/>
    </source>
</evidence>
<dbReference type="EMBL" id="GEGO01004520">
    <property type="protein sequence ID" value="JAR90884.1"/>
    <property type="molecule type" value="Transcribed_RNA"/>
</dbReference>
<feature type="non-terminal residue" evidence="3">
    <location>
        <position position="215"/>
    </location>
</feature>
<reference evidence="3" key="1">
    <citation type="journal article" date="2018" name="PLoS Negl. Trop. Dis.">
        <title>Sialome diversity of ticks revealed by RNAseq of single tick salivary glands.</title>
        <authorList>
            <person name="Perner J."/>
            <person name="Kropackova S."/>
            <person name="Kopacek P."/>
            <person name="Ribeiro J.M."/>
        </authorList>
    </citation>
    <scope>NUCLEOTIDE SEQUENCE</scope>
    <source>
        <strain evidence="3">Siblings of single egg batch collected in Ceske Budejovice</strain>
        <tissue evidence="3">Salivary glands</tissue>
    </source>
</reference>
<organism evidence="3">
    <name type="scientific">Ixodes ricinus</name>
    <name type="common">Common tick</name>
    <name type="synonym">Acarus ricinus</name>
    <dbReference type="NCBI Taxonomy" id="34613"/>
    <lineage>
        <taxon>Eukaryota</taxon>
        <taxon>Metazoa</taxon>
        <taxon>Ecdysozoa</taxon>
        <taxon>Arthropoda</taxon>
        <taxon>Chelicerata</taxon>
        <taxon>Arachnida</taxon>
        <taxon>Acari</taxon>
        <taxon>Parasitiformes</taxon>
        <taxon>Ixodida</taxon>
        <taxon>Ixodoidea</taxon>
        <taxon>Ixodidae</taxon>
        <taxon>Ixodinae</taxon>
        <taxon>Ixodes</taxon>
    </lineage>
</organism>
<dbReference type="Pfam" id="PF10545">
    <property type="entry name" value="MADF_DNA_bdg"/>
    <property type="match status" value="1"/>
</dbReference>
<feature type="domain" description="MADF" evidence="2">
    <location>
        <begin position="5"/>
        <end position="105"/>
    </location>
</feature>
<accession>A0A147BJH3</accession>
<feature type="non-terminal residue" evidence="3">
    <location>
        <position position="1"/>
    </location>
</feature>
<feature type="compositionally biased region" description="Polar residues" evidence="1">
    <location>
        <begin position="164"/>
        <end position="175"/>
    </location>
</feature>
<evidence type="ECO:0000259" key="2">
    <source>
        <dbReference type="PROSITE" id="PS51029"/>
    </source>
</evidence>
<dbReference type="InterPro" id="IPR006578">
    <property type="entry name" value="MADF-dom"/>
</dbReference>
<name>A0A147BJH3_IXORI</name>
<dbReference type="PANTHER" id="PTHR12243:SF67">
    <property type="entry name" value="COREPRESSOR OF PANGOLIN, ISOFORM A-RELATED"/>
    <property type="match status" value="1"/>
</dbReference>
<dbReference type="AlphaFoldDB" id="A0A147BJH3"/>
<proteinExistence type="predicted"/>
<feature type="region of interest" description="Disordered" evidence="1">
    <location>
        <begin position="162"/>
        <end position="215"/>
    </location>
</feature>
<dbReference type="PROSITE" id="PS51029">
    <property type="entry name" value="MADF"/>
    <property type="match status" value="1"/>
</dbReference>
<sequence length="215" mass="24011">ICNERLIREVFARPCLWQVKSKEYKDTNKKKLLWVEIAELMLPGDPTDVSLILVQRRWKSLRDRFTRYLLELAKQQKSGAGAEDTVPDVTLPYFEQMLFLRDTVTHRQTSGNMVVPVVDEERGTPQPDSAEDLLERIADLYEAPDPRGCVDTVLVEDVQCADSPASTSSAANGSPSECVEVPASPSTSPTPRKRTTSFGNTQSKPTPPPPKKKVQ</sequence>
<dbReference type="InterPro" id="IPR039353">
    <property type="entry name" value="TF_Adf1"/>
</dbReference>
<protein>
    <recommendedName>
        <fullName evidence="2">MADF domain-containing protein</fullName>
    </recommendedName>
</protein>
<evidence type="ECO:0000313" key="3">
    <source>
        <dbReference type="EMBL" id="JAR90884.1"/>
    </source>
</evidence>
<dbReference type="PANTHER" id="PTHR12243">
    <property type="entry name" value="MADF DOMAIN TRANSCRIPTION FACTOR"/>
    <property type="match status" value="1"/>
</dbReference>
<dbReference type="SMART" id="SM00595">
    <property type="entry name" value="MADF"/>
    <property type="match status" value="1"/>
</dbReference>